<dbReference type="AlphaFoldDB" id="A0AA38YEZ1"/>
<comment type="caution">
    <text evidence="1">The sequence shown here is derived from an EMBL/GenBank/DDBJ whole genome shotgun (WGS) entry which is preliminary data.</text>
</comment>
<organism evidence="1 2">
    <name type="scientific">Knufia peltigerae</name>
    <dbReference type="NCBI Taxonomy" id="1002370"/>
    <lineage>
        <taxon>Eukaryota</taxon>
        <taxon>Fungi</taxon>
        <taxon>Dikarya</taxon>
        <taxon>Ascomycota</taxon>
        <taxon>Pezizomycotina</taxon>
        <taxon>Eurotiomycetes</taxon>
        <taxon>Chaetothyriomycetidae</taxon>
        <taxon>Chaetothyriales</taxon>
        <taxon>Trichomeriaceae</taxon>
        <taxon>Knufia</taxon>
    </lineage>
</organism>
<gene>
    <name evidence="1" type="ORF">H2204_000595</name>
</gene>
<protein>
    <recommendedName>
        <fullName evidence="3">F-box domain-containing protein</fullName>
    </recommendedName>
</protein>
<keyword evidence="2" id="KW-1185">Reference proteome</keyword>
<reference evidence="1" key="1">
    <citation type="submission" date="2022-10" db="EMBL/GenBank/DDBJ databases">
        <title>Culturing micro-colonial fungi from biological soil crusts in the Mojave desert and describing Neophaeococcomyces mojavensis, and introducing the new genera and species Taxawa tesnikishii.</title>
        <authorList>
            <person name="Kurbessoian T."/>
            <person name="Stajich J.E."/>
        </authorList>
    </citation>
    <scope>NUCLEOTIDE SEQUENCE</scope>
    <source>
        <strain evidence="1">TK_35</strain>
    </source>
</reference>
<sequence length="395" mass="44847">MNINDSKGNNGRPRGNIMQLPTETLTEIMSYALGSVDLRCEEAKKWTSELQKPRPLLNLKLVCKRFHTISLEALSKRKHIDVNLIGPVPVDNKERMDEVHKYYTSLLMANFQPAIEKNRSQGVRISLLPALNSQIPPAGINWAPHDPQRPTGIDKDDATVRKVMVSHQAAAILLSAIMHSIVLKHPKLRLLIVFHEVDWMVSRFREEEEGQSVTLAPKVNPFWDLTGVCGIVYHWRWLREQCKKQHKNFSDVFLTPNIALALNVDHRWGWDSYLPRKTVVITALQADPEALARHAFDFSLAKLIATWSDSPDAQWSRGTVARPVRHYIPGYPKKVVCSENQVFAQWLTTICRDSHNTMCFVIRGAGTSEVARPSDVATKLEAPSGRTLMIHTFCR</sequence>
<accession>A0AA38YEZ1</accession>
<name>A0AA38YEZ1_9EURO</name>
<evidence type="ECO:0008006" key="3">
    <source>
        <dbReference type="Google" id="ProtNLM"/>
    </source>
</evidence>
<evidence type="ECO:0000313" key="2">
    <source>
        <dbReference type="Proteomes" id="UP001172681"/>
    </source>
</evidence>
<dbReference type="Proteomes" id="UP001172681">
    <property type="component" value="Unassembled WGS sequence"/>
</dbReference>
<evidence type="ECO:0000313" key="1">
    <source>
        <dbReference type="EMBL" id="KAJ9646903.1"/>
    </source>
</evidence>
<proteinExistence type="predicted"/>
<dbReference type="EMBL" id="JAPDRN010000002">
    <property type="protein sequence ID" value="KAJ9646903.1"/>
    <property type="molecule type" value="Genomic_DNA"/>
</dbReference>